<comment type="similarity">
    <text evidence="3 13">Belongs to the guanylate kinase family.</text>
</comment>
<gene>
    <name evidence="13" type="primary">gmk</name>
    <name evidence="15" type="ORF">COC19_01470</name>
</gene>
<keyword evidence="7 13" id="KW-0808">Transferase</keyword>
<dbReference type="PROSITE" id="PS50052">
    <property type="entry name" value="GUANYLATE_KINASE_2"/>
    <property type="match status" value="1"/>
</dbReference>
<proteinExistence type="inferred from homology"/>
<dbReference type="GO" id="GO:0005524">
    <property type="term" value="F:ATP binding"/>
    <property type="evidence" value="ECO:0007669"/>
    <property type="project" value="UniProtKB-UniRule"/>
</dbReference>
<dbReference type="CDD" id="cd00071">
    <property type="entry name" value="GMPK"/>
    <property type="match status" value="1"/>
</dbReference>
<evidence type="ECO:0000256" key="5">
    <source>
        <dbReference type="ARBA" id="ARBA00016296"/>
    </source>
</evidence>
<dbReference type="InterPro" id="IPR008145">
    <property type="entry name" value="GK/Ca_channel_bsu"/>
</dbReference>
<keyword evidence="9 13" id="KW-0418">Kinase</keyword>
<evidence type="ECO:0000256" key="2">
    <source>
        <dbReference type="ARBA" id="ARBA00004496"/>
    </source>
</evidence>
<comment type="subcellular location">
    <subcellularLocation>
        <location evidence="2 13">Cytoplasm</location>
    </subcellularLocation>
</comment>
<dbReference type="FunFam" id="3.40.50.300:FF:000855">
    <property type="entry name" value="Guanylate kinase"/>
    <property type="match status" value="1"/>
</dbReference>
<dbReference type="SMART" id="SM00072">
    <property type="entry name" value="GuKc"/>
    <property type="match status" value="1"/>
</dbReference>
<dbReference type="GO" id="GO:0005829">
    <property type="term" value="C:cytosol"/>
    <property type="evidence" value="ECO:0007669"/>
    <property type="project" value="TreeGrafter"/>
</dbReference>
<dbReference type="InterPro" id="IPR017665">
    <property type="entry name" value="Guanylate_kinase"/>
</dbReference>
<dbReference type="EMBL" id="NVQR01000024">
    <property type="protein sequence ID" value="PCH63190.1"/>
    <property type="molecule type" value="Genomic_DNA"/>
</dbReference>
<protein>
    <recommendedName>
        <fullName evidence="5 13">Guanylate kinase</fullName>
        <ecNumber evidence="4 13">2.7.4.8</ecNumber>
    </recommendedName>
    <alternativeName>
        <fullName evidence="11 13">GMP kinase</fullName>
    </alternativeName>
</protein>
<dbReference type="FunFam" id="3.30.63.10:FF:000005">
    <property type="entry name" value="Guanylate kinase"/>
    <property type="match status" value="1"/>
</dbReference>
<accession>A0A2A4MTN4</accession>
<dbReference type="EC" id="2.7.4.8" evidence="4 13"/>
<keyword evidence="8 13" id="KW-0547">Nucleotide-binding</keyword>
<sequence length="206" mass="23091">MSQGTLYIIMAPSGAGKTSLVKALIESPSNDNLCVSISHTTRAIRPGEVDGLNYHFVNQTAFIRQADSGDFLESARVYGNFYGTSKQWVNQQTDAGRDVILEIDWQGATQVRKKIPQACAIFILPPSLESLRSRLTNRGQDDKETIEKRMQQAVEEISHVSEADYVVINDDFDLALTDLQAIIRSRQLHRDRQQAAMQHLLEKISS</sequence>
<evidence type="ECO:0000256" key="8">
    <source>
        <dbReference type="ARBA" id="ARBA00022741"/>
    </source>
</evidence>
<dbReference type="NCBIfam" id="TIGR03263">
    <property type="entry name" value="guanyl_kin"/>
    <property type="match status" value="1"/>
</dbReference>
<evidence type="ECO:0000256" key="4">
    <source>
        <dbReference type="ARBA" id="ARBA00012961"/>
    </source>
</evidence>
<evidence type="ECO:0000256" key="7">
    <source>
        <dbReference type="ARBA" id="ARBA00022679"/>
    </source>
</evidence>
<evidence type="ECO:0000256" key="10">
    <source>
        <dbReference type="ARBA" id="ARBA00022840"/>
    </source>
</evidence>
<name>A0A2A4MTN4_9GAMM</name>
<dbReference type="AlphaFoldDB" id="A0A2A4MTN4"/>
<evidence type="ECO:0000256" key="6">
    <source>
        <dbReference type="ARBA" id="ARBA00022490"/>
    </source>
</evidence>
<reference evidence="16" key="1">
    <citation type="submission" date="2017-08" db="EMBL/GenBank/DDBJ databases">
        <title>A dynamic microbial community with high functional redundancy inhabits the cold, oxic subseafloor aquifer.</title>
        <authorList>
            <person name="Tully B.J."/>
            <person name="Wheat C.G."/>
            <person name="Glazer B.T."/>
            <person name="Huber J.A."/>
        </authorList>
    </citation>
    <scope>NUCLEOTIDE SEQUENCE [LARGE SCALE GENOMIC DNA]</scope>
</reference>
<evidence type="ECO:0000259" key="14">
    <source>
        <dbReference type="PROSITE" id="PS50052"/>
    </source>
</evidence>
<dbReference type="InterPro" id="IPR008144">
    <property type="entry name" value="Guanylate_kin-like_dom"/>
</dbReference>
<evidence type="ECO:0000256" key="12">
    <source>
        <dbReference type="ARBA" id="ARBA00048594"/>
    </source>
</evidence>
<evidence type="ECO:0000313" key="16">
    <source>
        <dbReference type="Proteomes" id="UP000218172"/>
    </source>
</evidence>
<dbReference type="HAMAP" id="MF_00328">
    <property type="entry name" value="Guanylate_kinase"/>
    <property type="match status" value="1"/>
</dbReference>
<feature type="binding site" evidence="13">
    <location>
        <begin position="11"/>
        <end position="18"/>
    </location>
    <ligand>
        <name>ATP</name>
        <dbReference type="ChEBI" id="CHEBI:30616"/>
    </ligand>
</feature>
<dbReference type="InterPro" id="IPR020590">
    <property type="entry name" value="Guanylate_kinase_CS"/>
</dbReference>
<dbReference type="PANTHER" id="PTHR23117">
    <property type="entry name" value="GUANYLATE KINASE-RELATED"/>
    <property type="match status" value="1"/>
</dbReference>
<evidence type="ECO:0000256" key="1">
    <source>
        <dbReference type="ARBA" id="ARBA00003531"/>
    </source>
</evidence>
<organism evidence="15 16">
    <name type="scientific">SAR86 cluster bacterium</name>
    <dbReference type="NCBI Taxonomy" id="2030880"/>
    <lineage>
        <taxon>Bacteria</taxon>
        <taxon>Pseudomonadati</taxon>
        <taxon>Pseudomonadota</taxon>
        <taxon>Gammaproteobacteria</taxon>
        <taxon>SAR86 cluster</taxon>
    </lineage>
</organism>
<dbReference type="PROSITE" id="PS00856">
    <property type="entry name" value="GUANYLATE_KINASE_1"/>
    <property type="match status" value="1"/>
</dbReference>
<evidence type="ECO:0000313" key="15">
    <source>
        <dbReference type="EMBL" id="PCH63190.1"/>
    </source>
</evidence>
<keyword evidence="6 13" id="KW-0963">Cytoplasm</keyword>
<dbReference type="InterPro" id="IPR027417">
    <property type="entry name" value="P-loop_NTPase"/>
</dbReference>
<comment type="function">
    <text evidence="1 13">Essential for recycling GMP and indirectly, cGMP.</text>
</comment>
<dbReference type="PANTHER" id="PTHR23117:SF13">
    <property type="entry name" value="GUANYLATE KINASE"/>
    <property type="match status" value="1"/>
</dbReference>
<dbReference type="Pfam" id="PF00625">
    <property type="entry name" value="Guanylate_kin"/>
    <property type="match status" value="1"/>
</dbReference>
<dbReference type="GO" id="GO:0004385">
    <property type="term" value="F:GMP kinase activity"/>
    <property type="evidence" value="ECO:0007669"/>
    <property type="project" value="UniProtKB-UniRule"/>
</dbReference>
<dbReference type="SUPFAM" id="SSF52540">
    <property type="entry name" value="P-loop containing nucleoside triphosphate hydrolases"/>
    <property type="match status" value="1"/>
</dbReference>
<comment type="catalytic activity">
    <reaction evidence="12 13">
        <text>GMP + ATP = GDP + ADP</text>
        <dbReference type="Rhea" id="RHEA:20780"/>
        <dbReference type="ChEBI" id="CHEBI:30616"/>
        <dbReference type="ChEBI" id="CHEBI:58115"/>
        <dbReference type="ChEBI" id="CHEBI:58189"/>
        <dbReference type="ChEBI" id="CHEBI:456216"/>
        <dbReference type="EC" id="2.7.4.8"/>
    </reaction>
</comment>
<evidence type="ECO:0000256" key="3">
    <source>
        <dbReference type="ARBA" id="ARBA00005790"/>
    </source>
</evidence>
<evidence type="ECO:0000256" key="11">
    <source>
        <dbReference type="ARBA" id="ARBA00030128"/>
    </source>
</evidence>
<evidence type="ECO:0000256" key="9">
    <source>
        <dbReference type="ARBA" id="ARBA00022777"/>
    </source>
</evidence>
<evidence type="ECO:0000256" key="13">
    <source>
        <dbReference type="HAMAP-Rule" id="MF_00328"/>
    </source>
</evidence>
<feature type="domain" description="Guanylate kinase-like" evidence="14">
    <location>
        <begin position="4"/>
        <end position="184"/>
    </location>
</feature>
<dbReference type="Proteomes" id="UP000218172">
    <property type="component" value="Unassembled WGS sequence"/>
</dbReference>
<dbReference type="Gene3D" id="3.40.50.300">
    <property type="entry name" value="P-loop containing nucleotide triphosphate hydrolases"/>
    <property type="match status" value="1"/>
</dbReference>
<dbReference type="Gene3D" id="3.30.63.10">
    <property type="entry name" value="Guanylate Kinase phosphate binding domain"/>
    <property type="match status" value="1"/>
</dbReference>
<comment type="caution">
    <text evidence="15">The sequence shown here is derived from an EMBL/GenBank/DDBJ whole genome shotgun (WGS) entry which is preliminary data.</text>
</comment>
<keyword evidence="10 13" id="KW-0067">ATP-binding</keyword>